<dbReference type="Proteomes" id="UP000293852">
    <property type="component" value="Unassembled WGS sequence"/>
</dbReference>
<dbReference type="AlphaFoldDB" id="A0A4Q7M730"/>
<keyword evidence="1" id="KW-0805">Transcription regulation</keyword>
<dbReference type="InterPro" id="IPR039422">
    <property type="entry name" value="MarR/SlyA-like"/>
</dbReference>
<dbReference type="SUPFAM" id="SSF46785">
    <property type="entry name" value="Winged helix' DNA-binding domain"/>
    <property type="match status" value="1"/>
</dbReference>
<dbReference type="GO" id="GO:0003700">
    <property type="term" value="F:DNA-binding transcription factor activity"/>
    <property type="evidence" value="ECO:0007669"/>
    <property type="project" value="InterPro"/>
</dbReference>
<keyword evidence="2 6" id="KW-0238">DNA-binding</keyword>
<dbReference type="PANTHER" id="PTHR33164:SF57">
    <property type="entry name" value="MARR-FAMILY TRANSCRIPTIONAL REGULATOR"/>
    <property type="match status" value="1"/>
</dbReference>
<dbReference type="InterPro" id="IPR036388">
    <property type="entry name" value="WH-like_DNA-bd_sf"/>
</dbReference>
<dbReference type="PANTHER" id="PTHR33164">
    <property type="entry name" value="TRANSCRIPTIONAL REGULATOR, MARR FAMILY"/>
    <property type="match status" value="1"/>
</dbReference>
<dbReference type="PROSITE" id="PS50995">
    <property type="entry name" value="HTH_MARR_2"/>
    <property type="match status" value="1"/>
</dbReference>
<evidence type="ECO:0000313" key="6">
    <source>
        <dbReference type="EMBL" id="RZS62903.1"/>
    </source>
</evidence>
<dbReference type="Gene3D" id="1.10.10.10">
    <property type="entry name" value="Winged helix-like DNA-binding domain superfamily/Winged helix DNA-binding domain"/>
    <property type="match status" value="1"/>
</dbReference>
<evidence type="ECO:0000256" key="1">
    <source>
        <dbReference type="ARBA" id="ARBA00023015"/>
    </source>
</evidence>
<evidence type="ECO:0000259" key="5">
    <source>
        <dbReference type="PROSITE" id="PS50995"/>
    </source>
</evidence>
<feature type="domain" description="HTH marR-type" evidence="5">
    <location>
        <begin position="20"/>
        <end position="152"/>
    </location>
</feature>
<dbReference type="RefSeq" id="WP_242608010.1">
    <property type="nucleotide sequence ID" value="NZ_SGWX01000001.1"/>
</dbReference>
<dbReference type="PRINTS" id="PR00598">
    <property type="entry name" value="HTHMARR"/>
</dbReference>
<feature type="compositionally biased region" description="Basic and acidic residues" evidence="4">
    <location>
        <begin position="160"/>
        <end position="186"/>
    </location>
</feature>
<protein>
    <submittedName>
        <fullName evidence="6">DNA-binding MarR family transcriptional regulator</fullName>
    </submittedName>
</protein>
<dbReference type="EMBL" id="SGWX01000001">
    <property type="protein sequence ID" value="RZS62903.1"/>
    <property type="molecule type" value="Genomic_DNA"/>
</dbReference>
<organism evidence="6 7">
    <name type="scientific">Xylanimonas ulmi</name>
    <dbReference type="NCBI Taxonomy" id="228973"/>
    <lineage>
        <taxon>Bacteria</taxon>
        <taxon>Bacillati</taxon>
        <taxon>Actinomycetota</taxon>
        <taxon>Actinomycetes</taxon>
        <taxon>Micrococcales</taxon>
        <taxon>Promicromonosporaceae</taxon>
        <taxon>Xylanimonas</taxon>
    </lineage>
</organism>
<sequence>MITHAPAPPAGSPSPAQPPAEDLYAALEELARAQREAGTHIARRLDWPRAGLGVVRLLSVCGPVQLSDVAAKLRVDTSVASRQVSQLVDGGYVRRTVAADDRRARVLELTEQGEAVLEQMSAQFSDLLAAVFTGWTTTQMGDAAQQIRRVAQAITAAHDSLAEPSREPEHETPHTSPTPRHEEGTY</sequence>
<dbReference type="InterPro" id="IPR036390">
    <property type="entry name" value="WH_DNA-bd_sf"/>
</dbReference>
<comment type="caution">
    <text evidence="6">The sequence shown here is derived from an EMBL/GenBank/DDBJ whole genome shotgun (WGS) entry which is preliminary data.</text>
</comment>
<keyword evidence="3" id="KW-0804">Transcription</keyword>
<name>A0A4Q7M730_9MICO</name>
<reference evidence="6 7" key="1">
    <citation type="submission" date="2019-02" db="EMBL/GenBank/DDBJ databases">
        <title>Sequencing the genomes of 1000 actinobacteria strains.</title>
        <authorList>
            <person name="Klenk H.-P."/>
        </authorList>
    </citation>
    <scope>NUCLEOTIDE SEQUENCE [LARGE SCALE GENOMIC DNA]</scope>
    <source>
        <strain evidence="6 7">DSM 16932</strain>
    </source>
</reference>
<accession>A0A4Q7M730</accession>
<dbReference type="InterPro" id="IPR000835">
    <property type="entry name" value="HTH_MarR-typ"/>
</dbReference>
<feature type="region of interest" description="Disordered" evidence="4">
    <location>
        <begin position="158"/>
        <end position="186"/>
    </location>
</feature>
<dbReference type="Pfam" id="PF01047">
    <property type="entry name" value="MarR"/>
    <property type="match status" value="1"/>
</dbReference>
<dbReference type="PROSITE" id="PS01117">
    <property type="entry name" value="HTH_MARR_1"/>
    <property type="match status" value="1"/>
</dbReference>
<evidence type="ECO:0000313" key="7">
    <source>
        <dbReference type="Proteomes" id="UP000293852"/>
    </source>
</evidence>
<keyword evidence="7" id="KW-1185">Reference proteome</keyword>
<dbReference type="GO" id="GO:0003677">
    <property type="term" value="F:DNA binding"/>
    <property type="evidence" value="ECO:0007669"/>
    <property type="project" value="UniProtKB-KW"/>
</dbReference>
<dbReference type="SMART" id="SM00347">
    <property type="entry name" value="HTH_MARR"/>
    <property type="match status" value="1"/>
</dbReference>
<evidence type="ECO:0000256" key="2">
    <source>
        <dbReference type="ARBA" id="ARBA00023125"/>
    </source>
</evidence>
<dbReference type="GO" id="GO:0006950">
    <property type="term" value="P:response to stress"/>
    <property type="evidence" value="ECO:0007669"/>
    <property type="project" value="TreeGrafter"/>
</dbReference>
<proteinExistence type="predicted"/>
<evidence type="ECO:0000256" key="4">
    <source>
        <dbReference type="SAM" id="MobiDB-lite"/>
    </source>
</evidence>
<evidence type="ECO:0000256" key="3">
    <source>
        <dbReference type="ARBA" id="ARBA00023163"/>
    </source>
</evidence>
<gene>
    <name evidence="6" type="ORF">EV386_3259</name>
</gene>
<dbReference type="InterPro" id="IPR023187">
    <property type="entry name" value="Tscrpt_reg_MarR-type_CS"/>
</dbReference>